<gene>
    <name evidence="2" type="ORF">DL89DRAFT_109047</name>
</gene>
<dbReference type="RefSeq" id="XP_040745562.1">
    <property type="nucleotide sequence ID" value="XM_040883076.1"/>
</dbReference>
<protein>
    <submittedName>
        <fullName evidence="2">Uncharacterized protein</fullName>
    </submittedName>
</protein>
<feature type="region of interest" description="Disordered" evidence="1">
    <location>
        <begin position="235"/>
        <end position="256"/>
    </location>
</feature>
<feature type="compositionally biased region" description="Basic and acidic residues" evidence="1">
    <location>
        <begin position="247"/>
        <end position="256"/>
    </location>
</feature>
<accession>A0A1Y1WFP1</accession>
<evidence type="ECO:0000313" key="2">
    <source>
        <dbReference type="EMBL" id="ORX72138.1"/>
    </source>
</evidence>
<keyword evidence="3" id="KW-1185">Reference proteome</keyword>
<comment type="caution">
    <text evidence="2">The sequence shown here is derived from an EMBL/GenBank/DDBJ whole genome shotgun (WGS) entry which is preliminary data.</text>
</comment>
<dbReference type="OrthoDB" id="39175at2759"/>
<reference evidence="2 3" key="1">
    <citation type="submission" date="2016-07" db="EMBL/GenBank/DDBJ databases">
        <title>Pervasive Adenine N6-methylation of Active Genes in Fungi.</title>
        <authorList>
            <consortium name="DOE Joint Genome Institute"/>
            <person name="Mondo S.J."/>
            <person name="Dannebaum R.O."/>
            <person name="Kuo R.C."/>
            <person name="Labutti K."/>
            <person name="Haridas S."/>
            <person name="Kuo A."/>
            <person name="Salamov A."/>
            <person name="Ahrendt S.R."/>
            <person name="Lipzen A."/>
            <person name="Sullivan W."/>
            <person name="Andreopoulos W.B."/>
            <person name="Clum A."/>
            <person name="Lindquist E."/>
            <person name="Daum C."/>
            <person name="Ramamoorthy G.K."/>
            <person name="Gryganskyi A."/>
            <person name="Culley D."/>
            <person name="Magnuson J.K."/>
            <person name="James T.Y."/>
            <person name="O'Malley M.A."/>
            <person name="Stajich J.E."/>
            <person name="Spatafora J.W."/>
            <person name="Visel A."/>
            <person name="Grigoriev I.V."/>
        </authorList>
    </citation>
    <scope>NUCLEOTIDE SEQUENCE [LARGE SCALE GENOMIC DNA]</scope>
    <source>
        <strain evidence="2 3">ATCC 12442</strain>
    </source>
</reference>
<organism evidence="2 3">
    <name type="scientific">Linderina pennispora</name>
    <dbReference type="NCBI Taxonomy" id="61395"/>
    <lineage>
        <taxon>Eukaryota</taxon>
        <taxon>Fungi</taxon>
        <taxon>Fungi incertae sedis</taxon>
        <taxon>Zoopagomycota</taxon>
        <taxon>Kickxellomycotina</taxon>
        <taxon>Kickxellomycetes</taxon>
        <taxon>Kickxellales</taxon>
        <taxon>Kickxellaceae</taxon>
        <taxon>Linderina</taxon>
    </lineage>
</organism>
<evidence type="ECO:0000256" key="1">
    <source>
        <dbReference type="SAM" id="MobiDB-lite"/>
    </source>
</evidence>
<dbReference type="EMBL" id="MCFD01000003">
    <property type="protein sequence ID" value="ORX72138.1"/>
    <property type="molecule type" value="Genomic_DNA"/>
</dbReference>
<dbReference type="STRING" id="61395.A0A1Y1WFP1"/>
<dbReference type="Proteomes" id="UP000193922">
    <property type="component" value="Unassembled WGS sequence"/>
</dbReference>
<proteinExistence type="predicted"/>
<sequence>MREATPPPNAPAPLDVGFPRYMDHDVILWFQSAIPLSLIMGHVAHQCRAAEQLFRNGYAERPERELWEDPAWVDALSEFVKNFLVIDAEITQWRQQLNAASGMGAPVDANSHSTRDVTLFHRELQFHGLVIIHQCLALYSYEKLRLRLTALSSACTPLLWLESTATQAWKKVVRSADTIRARAAARAAELATARASASGTMPMARLPSPSGSCALPTCPSCCTWLPRSMSASTTGRRLPWPAPAPSHVDRHRTPST</sequence>
<evidence type="ECO:0000313" key="3">
    <source>
        <dbReference type="Proteomes" id="UP000193922"/>
    </source>
</evidence>
<dbReference type="GeneID" id="63799724"/>
<name>A0A1Y1WFP1_9FUNG</name>
<dbReference type="AlphaFoldDB" id="A0A1Y1WFP1"/>